<comment type="caution">
    <text evidence="2">The sequence shown here is derived from an EMBL/GenBank/DDBJ whole genome shotgun (WGS) entry which is preliminary data.</text>
</comment>
<keyword evidence="3" id="KW-1185">Reference proteome</keyword>
<sequence length="178" mass="18595">MPAPHAGSACGENFLYFFKAARKRAARARPGAQRLAASLPALTPDRRATSAGTTKPGITVLATPGRSSQQLGRLRWHASRVGDYTLSVADYDPSRGVVISPEGGYISVEITDGGVEIFGDPAGLRDLARWCLVLSDERAGSGAHIHLDPGTVPLTCESSPLMLARDPAAPRDCSASGG</sequence>
<dbReference type="Pfam" id="PF15566">
    <property type="entry name" value="Imm32"/>
    <property type="match status" value="1"/>
</dbReference>
<protein>
    <submittedName>
        <fullName evidence="2">Uncharacterized protein</fullName>
    </submittedName>
</protein>
<feature type="region of interest" description="Disordered" evidence="1">
    <location>
        <begin position="39"/>
        <end position="59"/>
    </location>
</feature>
<name>A0ABP4X4F5_9ACTN</name>
<organism evidence="2 3">
    <name type="scientific">Luedemannella helvata</name>
    <dbReference type="NCBI Taxonomy" id="349315"/>
    <lineage>
        <taxon>Bacteria</taxon>
        <taxon>Bacillati</taxon>
        <taxon>Actinomycetota</taxon>
        <taxon>Actinomycetes</taxon>
        <taxon>Micromonosporales</taxon>
        <taxon>Micromonosporaceae</taxon>
        <taxon>Luedemannella</taxon>
    </lineage>
</organism>
<proteinExistence type="predicted"/>
<evidence type="ECO:0000256" key="1">
    <source>
        <dbReference type="SAM" id="MobiDB-lite"/>
    </source>
</evidence>
<dbReference type="InterPro" id="IPR029083">
    <property type="entry name" value="Imm32"/>
</dbReference>
<reference evidence="3" key="1">
    <citation type="journal article" date="2019" name="Int. J. Syst. Evol. Microbiol.">
        <title>The Global Catalogue of Microorganisms (GCM) 10K type strain sequencing project: providing services to taxonomists for standard genome sequencing and annotation.</title>
        <authorList>
            <consortium name="The Broad Institute Genomics Platform"/>
            <consortium name="The Broad Institute Genome Sequencing Center for Infectious Disease"/>
            <person name="Wu L."/>
            <person name="Ma J."/>
        </authorList>
    </citation>
    <scope>NUCLEOTIDE SEQUENCE [LARGE SCALE GENOMIC DNA]</scope>
    <source>
        <strain evidence="3">JCM 13249</strain>
    </source>
</reference>
<dbReference type="Proteomes" id="UP001500655">
    <property type="component" value="Unassembled WGS sequence"/>
</dbReference>
<accession>A0ABP4X4F5</accession>
<dbReference type="EMBL" id="BAAALS010000024">
    <property type="protein sequence ID" value="GAA1767540.1"/>
    <property type="molecule type" value="Genomic_DNA"/>
</dbReference>
<gene>
    <name evidence="2" type="ORF">GCM10009681_43260</name>
</gene>
<evidence type="ECO:0000313" key="2">
    <source>
        <dbReference type="EMBL" id="GAA1767540.1"/>
    </source>
</evidence>
<evidence type="ECO:0000313" key="3">
    <source>
        <dbReference type="Proteomes" id="UP001500655"/>
    </source>
</evidence>